<protein>
    <submittedName>
        <fullName evidence="1">Uncharacterized protein</fullName>
    </submittedName>
</protein>
<evidence type="ECO:0000313" key="1">
    <source>
        <dbReference type="EMBL" id="KAF5203277.1"/>
    </source>
</evidence>
<evidence type="ECO:0000313" key="2">
    <source>
        <dbReference type="Proteomes" id="UP000554482"/>
    </source>
</evidence>
<comment type="caution">
    <text evidence="1">The sequence shown here is derived from an EMBL/GenBank/DDBJ whole genome shotgun (WGS) entry which is preliminary data.</text>
</comment>
<dbReference type="EMBL" id="JABWDY010007017">
    <property type="protein sequence ID" value="KAF5203277.1"/>
    <property type="molecule type" value="Genomic_DNA"/>
</dbReference>
<keyword evidence="2" id="KW-1185">Reference proteome</keyword>
<gene>
    <name evidence="1" type="ORF">FRX31_007136</name>
</gene>
<accession>A0A7J6X2G3</accession>
<name>A0A7J6X2G3_THATH</name>
<dbReference type="AlphaFoldDB" id="A0A7J6X2G3"/>
<reference evidence="1 2" key="1">
    <citation type="submission" date="2020-06" db="EMBL/GenBank/DDBJ databases">
        <title>Transcriptomic and genomic resources for Thalictrum thalictroides and T. hernandezii: Facilitating candidate gene discovery in an emerging model plant lineage.</title>
        <authorList>
            <person name="Arias T."/>
            <person name="Riano-Pachon D.M."/>
            <person name="Di Stilio V.S."/>
        </authorList>
    </citation>
    <scope>NUCLEOTIDE SEQUENCE [LARGE SCALE GENOMIC DNA]</scope>
    <source>
        <strain evidence="2">cv. WT478/WT964</strain>
        <tissue evidence="1">Leaves</tissue>
    </source>
</reference>
<organism evidence="1 2">
    <name type="scientific">Thalictrum thalictroides</name>
    <name type="common">Rue-anemone</name>
    <name type="synonym">Anemone thalictroides</name>
    <dbReference type="NCBI Taxonomy" id="46969"/>
    <lineage>
        <taxon>Eukaryota</taxon>
        <taxon>Viridiplantae</taxon>
        <taxon>Streptophyta</taxon>
        <taxon>Embryophyta</taxon>
        <taxon>Tracheophyta</taxon>
        <taxon>Spermatophyta</taxon>
        <taxon>Magnoliopsida</taxon>
        <taxon>Ranunculales</taxon>
        <taxon>Ranunculaceae</taxon>
        <taxon>Thalictroideae</taxon>
        <taxon>Thalictrum</taxon>
    </lineage>
</organism>
<sequence>MIFQGLDSHNLQYPSHIDIESLSEYLAPDAIRSLELSMLGRNQYKMERDFLESSNMNKTTHPEISVVN</sequence>
<proteinExistence type="predicted"/>
<dbReference type="Proteomes" id="UP000554482">
    <property type="component" value="Unassembled WGS sequence"/>
</dbReference>